<feature type="short sequence motif" description="DGA/G" evidence="2">
    <location>
        <begin position="219"/>
        <end position="221"/>
    </location>
</feature>
<dbReference type="EMBL" id="JAHLFQ010000206">
    <property type="protein sequence ID" value="MBU3804852.1"/>
    <property type="molecule type" value="Genomic_DNA"/>
</dbReference>
<accession>A0A9E2KE44</accession>
<evidence type="ECO:0000313" key="5">
    <source>
        <dbReference type="EMBL" id="MBU3804852.1"/>
    </source>
</evidence>
<evidence type="ECO:0000256" key="2">
    <source>
        <dbReference type="PROSITE-ProRule" id="PRU01161"/>
    </source>
</evidence>
<dbReference type="Proteomes" id="UP000824229">
    <property type="component" value="Unassembled WGS sequence"/>
</dbReference>
<dbReference type="AlphaFoldDB" id="A0A9E2KE44"/>
<dbReference type="GO" id="GO:0016042">
    <property type="term" value="P:lipid catabolic process"/>
    <property type="evidence" value="ECO:0007669"/>
    <property type="project" value="UniProtKB-UniRule"/>
</dbReference>
<feature type="active site" description="Proton acceptor" evidence="2">
    <location>
        <position position="219"/>
    </location>
</feature>
<proteinExistence type="predicted"/>
<organism evidence="5 6">
    <name type="scientific">Candidatus Cellulosilyticum pullistercoris</name>
    <dbReference type="NCBI Taxonomy" id="2838521"/>
    <lineage>
        <taxon>Bacteria</taxon>
        <taxon>Bacillati</taxon>
        <taxon>Bacillota</taxon>
        <taxon>Clostridia</taxon>
        <taxon>Lachnospirales</taxon>
        <taxon>Cellulosilyticaceae</taxon>
        <taxon>Cellulosilyticum</taxon>
    </lineage>
</organism>
<keyword evidence="3" id="KW-1133">Transmembrane helix</keyword>
<gene>
    <name evidence="5" type="ORF">H9872_08880</name>
</gene>
<reference evidence="5" key="2">
    <citation type="submission" date="2021-04" db="EMBL/GenBank/DDBJ databases">
        <authorList>
            <person name="Gilroy R."/>
        </authorList>
    </citation>
    <scope>NUCLEOTIDE SEQUENCE</scope>
    <source>
        <strain evidence="5">B5-657</strain>
    </source>
</reference>
<feature type="short sequence motif" description="GXGXXG" evidence="2">
    <location>
        <begin position="12"/>
        <end position="17"/>
    </location>
</feature>
<dbReference type="InterPro" id="IPR052580">
    <property type="entry name" value="Lipid_Hydrolase"/>
</dbReference>
<evidence type="ECO:0000313" key="6">
    <source>
        <dbReference type="Proteomes" id="UP000824229"/>
    </source>
</evidence>
<dbReference type="PROSITE" id="PS51635">
    <property type="entry name" value="PNPLA"/>
    <property type="match status" value="1"/>
</dbReference>
<keyword evidence="2" id="KW-0442">Lipid degradation</keyword>
<reference evidence="5" key="1">
    <citation type="journal article" date="2021" name="PeerJ">
        <title>Extensive microbial diversity within the chicken gut microbiome revealed by metagenomics and culture.</title>
        <authorList>
            <person name="Gilroy R."/>
            <person name="Ravi A."/>
            <person name="Getino M."/>
            <person name="Pursley I."/>
            <person name="Horton D.L."/>
            <person name="Alikhan N.F."/>
            <person name="Baker D."/>
            <person name="Gharbi K."/>
            <person name="Hall N."/>
            <person name="Watson M."/>
            <person name="Adriaenssens E.M."/>
            <person name="Foster-Nyarko E."/>
            <person name="Jarju S."/>
            <person name="Secka A."/>
            <person name="Antonio M."/>
            <person name="Oren A."/>
            <person name="Chaudhuri R.R."/>
            <person name="La Ragione R."/>
            <person name="Hildebrand F."/>
            <person name="Pallen M.J."/>
        </authorList>
    </citation>
    <scope>NUCLEOTIDE SEQUENCE</scope>
    <source>
        <strain evidence="5">B5-657</strain>
    </source>
</reference>
<comment type="caution">
    <text evidence="5">The sequence shown here is derived from an EMBL/GenBank/DDBJ whole genome shotgun (WGS) entry which is preliminary data.</text>
</comment>
<dbReference type="PANTHER" id="PTHR46394:SF1">
    <property type="entry name" value="PNPLA DOMAIN-CONTAINING PROTEIN"/>
    <property type="match status" value="1"/>
</dbReference>
<dbReference type="GO" id="GO:0016787">
    <property type="term" value="F:hydrolase activity"/>
    <property type="evidence" value="ECO:0007669"/>
    <property type="project" value="UniProtKB-UniRule"/>
</dbReference>
<keyword evidence="2" id="KW-0378">Hydrolase</keyword>
<dbReference type="InterPro" id="IPR002641">
    <property type="entry name" value="PNPLA_dom"/>
</dbReference>
<keyword evidence="3" id="KW-0472">Membrane</keyword>
<feature type="transmembrane region" description="Helical" evidence="3">
    <location>
        <begin position="7"/>
        <end position="28"/>
    </location>
</feature>
<name>A0A9E2KE44_9FIRM</name>
<evidence type="ECO:0000256" key="3">
    <source>
        <dbReference type="SAM" id="Phobius"/>
    </source>
</evidence>
<sequence>MRFKYKNLVFSGGGVLGIAYLGVLEYFYQTGLMQPIVNLAGTSAGAITACLTSFNLPFEELKVMLDSLDYRKIPGKDDSPEAPRYFPKVIKDQLGKVFDNVDCVYRLIKNYGWYSSQYFYDWIRLQIASQFDPEKKAPPYTFSDFRDASLHKENRPFKNLFIIGTDITRSTSTVFSYKTTPNMEVAEAVRISMSVPLLFESIRTSCDINESDPQTLFVDGGMLYNYPITLFDEDYPLKDTIGVYFKSTPKAISINNIVDFISCSLSCSGSIQNAVFESNPENVTRSICIPTGDVSTFNFDISPHDATYNFLYEQGYRAAEIYFSLLG</sequence>
<keyword evidence="1 2" id="KW-0443">Lipid metabolism</keyword>
<keyword evidence="3" id="KW-0812">Transmembrane</keyword>
<feature type="short sequence motif" description="GXSXG" evidence="2">
    <location>
        <begin position="41"/>
        <end position="45"/>
    </location>
</feature>
<evidence type="ECO:0000259" key="4">
    <source>
        <dbReference type="PROSITE" id="PS51635"/>
    </source>
</evidence>
<evidence type="ECO:0000256" key="1">
    <source>
        <dbReference type="ARBA" id="ARBA00023098"/>
    </source>
</evidence>
<dbReference type="SUPFAM" id="SSF52151">
    <property type="entry name" value="FabD/lysophospholipase-like"/>
    <property type="match status" value="1"/>
</dbReference>
<feature type="domain" description="PNPLA" evidence="4">
    <location>
        <begin position="8"/>
        <end position="232"/>
    </location>
</feature>
<dbReference type="PANTHER" id="PTHR46394">
    <property type="entry name" value="ANNEXIN"/>
    <property type="match status" value="1"/>
</dbReference>
<dbReference type="Pfam" id="PF01734">
    <property type="entry name" value="Patatin"/>
    <property type="match status" value="1"/>
</dbReference>
<dbReference type="InterPro" id="IPR016035">
    <property type="entry name" value="Acyl_Trfase/lysoPLipase"/>
</dbReference>
<feature type="active site" description="Nucleophile" evidence="2">
    <location>
        <position position="43"/>
    </location>
</feature>
<protein>
    <submittedName>
        <fullName evidence="5">Patatin-like phospholipase family protein</fullName>
    </submittedName>
</protein>
<dbReference type="CDD" id="cd07207">
    <property type="entry name" value="Pat_ExoU_VipD_like"/>
    <property type="match status" value="1"/>
</dbReference>
<dbReference type="Gene3D" id="3.40.1090.10">
    <property type="entry name" value="Cytosolic phospholipase A2 catalytic domain"/>
    <property type="match status" value="2"/>
</dbReference>